<name>A0A2P2PQL2_RHIMU</name>
<dbReference type="AlphaFoldDB" id="A0A2P2PQL2"/>
<organism evidence="1">
    <name type="scientific">Rhizophora mucronata</name>
    <name type="common">Asiatic mangrove</name>
    <dbReference type="NCBI Taxonomy" id="61149"/>
    <lineage>
        <taxon>Eukaryota</taxon>
        <taxon>Viridiplantae</taxon>
        <taxon>Streptophyta</taxon>
        <taxon>Embryophyta</taxon>
        <taxon>Tracheophyta</taxon>
        <taxon>Spermatophyta</taxon>
        <taxon>Magnoliopsida</taxon>
        <taxon>eudicotyledons</taxon>
        <taxon>Gunneridae</taxon>
        <taxon>Pentapetalae</taxon>
        <taxon>rosids</taxon>
        <taxon>fabids</taxon>
        <taxon>Malpighiales</taxon>
        <taxon>Rhizophoraceae</taxon>
        <taxon>Rhizophora</taxon>
    </lineage>
</organism>
<proteinExistence type="predicted"/>
<evidence type="ECO:0000313" key="1">
    <source>
        <dbReference type="EMBL" id="MBX56889.1"/>
    </source>
</evidence>
<accession>A0A2P2PQL2</accession>
<dbReference type="EMBL" id="GGEC01076405">
    <property type="protein sequence ID" value="MBX56889.1"/>
    <property type="molecule type" value="Transcribed_RNA"/>
</dbReference>
<sequence>MFRDVRLKKKCSYMKLIA</sequence>
<reference evidence="1" key="1">
    <citation type="submission" date="2018-02" db="EMBL/GenBank/DDBJ databases">
        <title>Rhizophora mucronata_Transcriptome.</title>
        <authorList>
            <person name="Meera S.P."/>
            <person name="Sreeshan A."/>
            <person name="Augustine A."/>
        </authorList>
    </citation>
    <scope>NUCLEOTIDE SEQUENCE</scope>
    <source>
        <tissue evidence="1">Leaf</tissue>
    </source>
</reference>
<protein>
    <submittedName>
        <fullName evidence="1">Uncharacterized protein</fullName>
    </submittedName>
</protein>